<evidence type="ECO:0000256" key="1">
    <source>
        <dbReference type="ARBA" id="ARBA00009013"/>
    </source>
</evidence>
<reference evidence="4 5" key="1">
    <citation type="submission" date="2020-08" db="EMBL/GenBank/DDBJ databases">
        <title>Whole-Genome Sequence of French Clinical Streptomyces mexicanus Strain Q0842.</title>
        <authorList>
            <person name="Boxberger M."/>
            <person name="La Scola B."/>
        </authorList>
    </citation>
    <scope>NUCLEOTIDE SEQUENCE [LARGE SCALE GENOMIC DNA]</scope>
    <source>
        <strain evidence="4 5">Marseille-Q0842</strain>
    </source>
</reference>
<evidence type="ECO:0000259" key="3">
    <source>
        <dbReference type="PROSITE" id="PS50801"/>
    </source>
</evidence>
<proteinExistence type="inferred from homology"/>
<dbReference type="AlphaFoldDB" id="A0A7X1I1B2"/>
<dbReference type="InterPro" id="IPR036513">
    <property type="entry name" value="STAS_dom_sf"/>
</dbReference>
<sequence length="134" mass="14788">MRWTIARTDQIAVSCDTANGWTVVEVDGDVDVHTHATLRQAVIRLLGEGHRNFVLDLCFVPFLDSMGLGTIVAITKRIKAREGSLRITCPSARMARVFVHGGLSNAYEFYDSPQEATEQAPTVDGLAYWPGPIR</sequence>
<dbReference type="Proteomes" id="UP000517694">
    <property type="component" value="Unassembled WGS sequence"/>
</dbReference>
<name>A0A7X1I1B2_9ACTN</name>
<evidence type="ECO:0000313" key="5">
    <source>
        <dbReference type="Proteomes" id="UP000517694"/>
    </source>
</evidence>
<dbReference type="PANTHER" id="PTHR33495">
    <property type="entry name" value="ANTI-SIGMA FACTOR ANTAGONIST TM_1081-RELATED-RELATED"/>
    <property type="match status" value="1"/>
</dbReference>
<dbReference type="OrthoDB" id="9793697at2"/>
<dbReference type="SUPFAM" id="SSF52091">
    <property type="entry name" value="SpoIIaa-like"/>
    <property type="match status" value="1"/>
</dbReference>
<evidence type="ECO:0000256" key="2">
    <source>
        <dbReference type="RuleBase" id="RU003749"/>
    </source>
</evidence>
<dbReference type="Pfam" id="PF01740">
    <property type="entry name" value="STAS"/>
    <property type="match status" value="1"/>
</dbReference>
<dbReference type="RefSeq" id="WP_159671510.1">
    <property type="nucleotide sequence ID" value="NZ_JACMHY010000007.1"/>
</dbReference>
<gene>
    <name evidence="4" type="ORF">H1R13_18645</name>
</gene>
<protein>
    <recommendedName>
        <fullName evidence="2">Anti-sigma factor antagonist</fullName>
    </recommendedName>
</protein>
<evidence type="ECO:0000313" key="4">
    <source>
        <dbReference type="EMBL" id="MBC2866912.1"/>
    </source>
</evidence>
<dbReference type="InterPro" id="IPR003658">
    <property type="entry name" value="Anti-sigma_ant"/>
</dbReference>
<feature type="domain" description="STAS" evidence="3">
    <location>
        <begin position="11"/>
        <end position="120"/>
    </location>
</feature>
<dbReference type="NCBIfam" id="TIGR00377">
    <property type="entry name" value="ant_ant_sig"/>
    <property type="match status" value="1"/>
</dbReference>
<dbReference type="CDD" id="cd07043">
    <property type="entry name" value="STAS_anti-anti-sigma_factors"/>
    <property type="match status" value="1"/>
</dbReference>
<dbReference type="GO" id="GO:0043856">
    <property type="term" value="F:anti-sigma factor antagonist activity"/>
    <property type="evidence" value="ECO:0007669"/>
    <property type="project" value="InterPro"/>
</dbReference>
<keyword evidence="5" id="KW-1185">Reference proteome</keyword>
<dbReference type="InterPro" id="IPR002645">
    <property type="entry name" value="STAS_dom"/>
</dbReference>
<dbReference type="EMBL" id="JACMHY010000007">
    <property type="protein sequence ID" value="MBC2866912.1"/>
    <property type="molecule type" value="Genomic_DNA"/>
</dbReference>
<comment type="caution">
    <text evidence="4">The sequence shown here is derived from an EMBL/GenBank/DDBJ whole genome shotgun (WGS) entry which is preliminary data.</text>
</comment>
<comment type="similarity">
    <text evidence="1 2">Belongs to the anti-sigma-factor antagonist family.</text>
</comment>
<dbReference type="Gene3D" id="3.30.750.24">
    <property type="entry name" value="STAS domain"/>
    <property type="match status" value="1"/>
</dbReference>
<dbReference type="PANTHER" id="PTHR33495:SF2">
    <property type="entry name" value="ANTI-SIGMA FACTOR ANTAGONIST TM_1081-RELATED"/>
    <property type="match status" value="1"/>
</dbReference>
<accession>A0A7X1I1B2</accession>
<dbReference type="PROSITE" id="PS50801">
    <property type="entry name" value="STAS"/>
    <property type="match status" value="1"/>
</dbReference>
<organism evidence="4 5">
    <name type="scientific">Streptomyces mexicanus</name>
    <dbReference type="NCBI Taxonomy" id="178566"/>
    <lineage>
        <taxon>Bacteria</taxon>
        <taxon>Bacillati</taxon>
        <taxon>Actinomycetota</taxon>
        <taxon>Actinomycetes</taxon>
        <taxon>Kitasatosporales</taxon>
        <taxon>Streptomycetaceae</taxon>
        <taxon>Streptomyces</taxon>
    </lineage>
</organism>